<comment type="caution">
    <text evidence="1">The sequence shown here is derived from an EMBL/GenBank/DDBJ whole genome shotgun (WGS) entry which is preliminary data.</text>
</comment>
<dbReference type="InterPro" id="IPR023393">
    <property type="entry name" value="START-like_dom_sf"/>
</dbReference>
<keyword evidence="2" id="KW-1185">Reference proteome</keyword>
<dbReference type="Pfam" id="PF10604">
    <property type="entry name" value="Polyketide_cyc2"/>
    <property type="match status" value="1"/>
</dbReference>
<evidence type="ECO:0000313" key="2">
    <source>
        <dbReference type="Proteomes" id="UP001454036"/>
    </source>
</evidence>
<dbReference type="CDD" id="cd07821">
    <property type="entry name" value="PYR_PYL_RCAR_like"/>
    <property type="match status" value="1"/>
</dbReference>
<dbReference type="Gene3D" id="3.30.530.20">
    <property type="match status" value="1"/>
</dbReference>
<evidence type="ECO:0000313" key="1">
    <source>
        <dbReference type="EMBL" id="GAA0150331.1"/>
    </source>
</evidence>
<protein>
    <recommendedName>
        <fullName evidence="3">Lachrymatory factor synthase</fullName>
    </recommendedName>
</protein>
<name>A0AAV3PGC8_LITER</name>
<dbReference type="InterPro" id="IPR019587">
    <property type="entry name" value="Polyketide_cyclase/dehydratase"/>
</dbReference>
<gene>
    <name evidence="1" type="ORF">LIER_09293</name>
</gene>
<dbReference type="FunFam" id="3.30.530.20:FF:000064">
    <property type="entry name" value="Lachrymatory-factor synthase"/>
    <property type="match status" value="1"/>
</dbReference>
<organism evidence="1 2">
    <name type="scientific">Lithospermum erythrorhizon</name>
    <name type="common">Purple gromwell</name>
    <name type="synonym">Lithospermum officinale var. erythrorhizon</name>
    <dbReference type="NCBI Taxonomy" id="34254"/>
    <lineage>
        <taxon>Eukaryota</taxon>
        <taxon>Viridiplantae</taxon>
        <taxon>Streptophyta</taxon>
        <taxon>Embryophyta</taxon>
        <taxon>Tracheophyta</taxon>
        <taxon>Spermatophyta</taxon>
        <taxon>Magnoliopsida</taxon>
        <taxon>eudicotyledons</taxon>
        <taxon>Gunneridae</taxon>
        <taxon>Pentapetalae</taxon>
        <taxon>asterids</taxon>
        <taxon>lamiids</taxon>
        <taxon>Boraginales</taxon>
        <taxon>Boraginaceae</taxon>
        <taxon>Boraginoideae</taxon>
        <taxon>Lithospermeae</taxon>
        <taxon>Lithospermum</taxon>
    </lineage>
</organism>
<reference evidence="1 2" key="1">
    <citation type="submission" date="2024-01" db="EMBL/GenBank/DDBJ databases">
        <title>The complete chloroplast genome sequence of Lithospermum erythrorhizon: insights into the phylogenetic relationship among Boraginaceae species and the maternal lineages of purple gromwells.</title>
        <authorList>
            <person name="Okada T."/>
            <person name="Watanabe K."/>
        </authorList>
    </citation>
    <scope>NUCLEOTIDE SEQUENCE [LARGE SCALE GENOMIC DNA]</scope>
</reference>
<dbReference type="Proteomes" id="UP001454036">
    <property type="component" value="Unassembled WGS sequence"/>
</dbReference>
<evidence type="ECO:0008006" key="3">
    <source>
        <dbReference type="Google" id="ProtNLM"/>
    </source>
</evidence>
<sequence>MEKQQEVLIQQGKRWEAKVSTTLPNASTDQIWPLFADFFGLHKWFPGLSTCYGLSGDNGQHGCVRYCSGGSLSAIVGGDEKVTSSWSKERLVAIDHGGKSLSYEILDCNIGFKSYVSTIKIVDGESGKGCVIEWWFGVDNVEGMRLEDLIKKYEVGLHGMATKMSMSLK</sequence>
<dbReference type="PANTHER" id="PTHR33789:SF15">
    <property type="entry name" value="LACHRYMATORY-FACTOR SYNTHASE"/>
    <property type="match status" value="1"/>
</dbReference>
<dbReference type="GO" id="GO:0004864">
    <property type="term" value="F:protein phosphatase inhibitor activity"/>
    <property type="evidence" value="ECO:0007669"/>
    <property type="project" value="UniProtKB-ARBA"/>
</dbReference>
<proteinExistence type="predicted"/>
<dbReference type="AlphaFoldDB" id="A0AAV3PGC8"/>
<accession>A0AAV3PGC8</accession>
<dbReference type="SUPFAM" id="SSF55961">
    <property type="entry name" value="Bet v1-like"/>
    <property type="match status" value="1"/>
</dbReference>
<dbReference type="InterPro" id="IPR053249">
    <property type="entry name" value="LFS"/>
</dbReference>
<dbReference type="PANTHER" id="PTHR33789">
    <property type="entry name" value="LACHRYMATORY-FACTOR SYNTHASE"/>
    <property type="match status" value="1"/>
</dbReference>
<dbReference type="EMBL" id="BAABME010001570">
    <property type="protein sequence ID" value="GAA0150331.1"/>
    <property type="molecule type" value="Genomic_DNA"/>
</dbReference>